<keyword evidence="1" id="KW-0328">Glycosyltransferase</keyword>
<evidence type="ECO:0000313" key="3">
    <source>
        <dbReference type="EMBL" id="SVA31179.1"/>
    </source>
</evidence>
<name>A0A381USR7_9ZZZZ</name>
<dbReference type="Pfam" id="PF01075">
    <property type="entry name" value="Glyco_transf_9"/>
    <property type="match status" value="1"/>
</dbReference>
<dbReference type="SUPFAM" id="SSF53756">
    <property type="entry name" value="UDP-Glycosyltransferase/glycogen phosphorylase"/>
    <property type="match status" value="1"/>
</dbReference>
<dbReference type="InterPro" id="IPR051199">
    <property type="entry name" value="LPS_LOS_Heptosyltrfase"/>
</dbReference>
<organism evidence="3">
    <name type="scientific">marine metagenome</name>
    <dbReference type="NCBI Taxonomy" id="408172"/>
    <lineage>
        <taxon>unclassified sequences</taxon>
        <taxon>metagenomes</taxon>
        <taxon>ecological metagenomes</taxon>
    </lineage>
</organism>
<dbReference type="Gene3D" id="3.40.50.2000">
    <property type="entry name" value="Glycogen Phosphorylase B"/>
    <property type="match status" value="2"/>
</dbReference>
<sequence>MAVQNILIVSTTGIGDCLWGTPGIRELKNAYPDAQIDLIVKKDWLDLFKNNPHLEKTYPYQNRWYAQILLGLKLLLKPKYTHVYIFHANSDFGRMKKFLKSSPIWNHQGHKWCPDQYNVKSKKRDNSPSIVADLHAIERRIFMLKEIKVELKQPQMELFFSATEKNSFSQYANHIGLKTPFVVCHIGANSVDRLWESKKFYNLANLILNETSFNIVFGGNKKEIKILKALHLPDNDRIFFAFDMSLINYAYLLSRASLLVSNNTGPMHIGYAVNTPTIGIFQHVANGHPDLVGPYKLDKTFFPVVSYLEGNTSVEEVWKKFQAICQATAQGKKLEVLTNK</sequence>
<protein>
    <submittedName>
        <fullName evidence="3">Uncharacterized protein</fullName>
    </submittedName>
</protein>
<dbReference type="GO" id="GO:0005829">
    <property type="term" value="C:cytosol"/>
    <property type="evidence" value="ECO:0007669"/>
    <property type="project" value="TreeGrafter"/>
</dbReference>
<dbReference type="EMBL" id="UINC01007058">
    <property type="protein sequence ID" value="SVA31179.1"/>
    <property type="molecule type" value="Genomic_DNA"/>
</dbReference>
<dbReference type="GO" id="GO:0008713">
    <property type="term" value="F:ADP-heptose-lipopolysaccharide heptosyltransferase activity"/>
    <property type="evidence" value="ECO:0007669"/>
    <property type="project" value="TreeGrafter"/>
</dbReference>
<proteinExistence type="predicted"/>
<reference evidence="3" key="1">
    <citation type="submission" date="2018-05" db="EMBL/GenBank/DDBJ databases">
        <authorList>
            <person name="Lanie J.A."/>
            <person name="Ng W.-L."/>
            <person name="Kazmierczak K.M."/>
            <person name="Andrzejewski T.M."/>
            <person name="Davidsen T.M."/>
            <person name="Wayne K.J."/>
            <person name="Tettelin H."/>
            <person name="Glass J.I."/>
            <person name="Rusch D."/>
            <person name="Podicherti R."/>
            <person name="Tsui H.-C.T."/>
            <person name="Winkler M.E."/>
        </authorList>
    </citation>
    <scope>NUCLEOTIDE SEQUENCE</scope>
</reference>
<evidence type="ECO:0000256" key="1">
    <source>
        <dbReference type="ARBA" id="ARBA00022676"/>
    </source>
</evidence>
<dbReference type="CDD" id="cd03789">
    <property type="entry name" value="GT9_LPS_heptosyltransferase"/>
    <property type="match status" value="1"/>
</dbReference>
<dbReference type="InterPro" id="IPR002201">
    <property type="entry name" value="Glyco_trans_9"/>
</dbReference>
<accession>A0A381USR7</accession>
<evidence type="ECO:0000256" key="2">
    <source>
        <dbReference type="ARBA" id="ARBA00022679"/>
    </source>
</evidence>
<gene>
    <name evidence="3" type="ORF">METZ01_LOCUS84033</name>
</gene>
<dbReference type="GO" id="GO:0009244">
    <property type="term" value="P:lipopolysaccharide core region biosynthetic process"/>
    <property type="evidence" value="ECO:0007669"/>
    <property type="project" value="TreeGrafter"/>
</dbReference>
<keyword evidence="2" id="KW-0808">Transferase</keyword>
<dbReference type="PANTHER" id="PTHR30160">
    <property type="entry name" value="TETRAACYLDISACCHARIDE 4'-KINASE-RELATED"/>
    <property type="match status" value="1"/>
</dbReference>
<dbReference type="AlphaFoldDB" id="A0A381USR7"/>